<protein>
    <recommendedName>
        <fullName evidence="7">Alcohol dehydrogenase-like C-terminal domain-containing protein</fullName>
    </recommendedName>
</protein>
<evidence type="ECO:0000256" key="2">
    <source>
        <dbReference type="ARBA" id="ARBA00022833"/>
    </source>
</evidence>
<evidence type="ECO:0000256" key="4">
    <source>
        <dbReference type="SAM" id="Phobius"/>
    </source>
</evidence>
<keyword evidence="1" id="KW-0479">Metal-binding</keyword>
<dbReference type="OrthoDB" id="4347at2759"/>
<dbReference type="EMBL" id="JACGCM010001096">
    <property type="protein sequence ID" value="KAF6161802.1"/>
    <property type="molecule type" value="Genomic_DNA"/>
</dbReference>
<dbReference type="PANTHER" id="PTHR42683">
    <property type="entry name" value="ALDEHYDE REDUCTASE"/>
    <property type="match status" value="1"/>
</dbReference>
<sequence>MIERCFCLVGRYRFKTMVRKQRGRIYLDNIIVVRYDFKEERFVQLHRSAIGFPGTRFFYSGTPTSSTSNELALKGEALVRTQFQEDPYGCLVFKVIMGSINENCLGWATRDTSGVLSPYNLIRRYVFKIPDNCPFILAAPLLCAGIIVYAFMMCYKMNKPGKSLGVVGFGGLGPLAVKFGKAFGLHVKVFSTSNSKKDEAMNLLGADKFIISSNMQQMEPTILQFLSTNVLSLFIWQYLNNFLDRSSRDTLSESDVQSHRLKTSLGFGFLVLQKSSFSQTGLKIVT</sequence>
<feature type="transmembrane region" description="Helical" evidence="4">
    <location>
        <begin position="135"/>
        <end position="155"/>
    </location>
</feature>
<reference evidence="5 6" key="1">
    <citation type="journal article" date="2020" name="IScience">
        <title>Genome Sequencing of the Endangered Kingdonia uniflora (Circaeasteraceae, Ranunculales) Reveals Potential Mechanisms of Evolutionary Specialization.</title>
        <authorList>
            <person name="Sun Y."/>
            <person name="Deng T."/>
            <person name="Zhang A."/>
            <person name="Moore M.J."/>
            <person name="Landis J.B."/>
            <person name="Lin N."/>
            <person name="Zhang H."/>
            <person name="Zhang X."/>
            <person name="Huang J."/>
            <person name="Zhang X."/>
            <person name="Sun H."/>
            <person name="Wang H."/>
        </authorList>
    </citation>
    <scope>NUCLEOTIDE SEQUENCE [LARGE SCALE GENOMIC DNA]</scope>
    <source>
        <strain evidence="5">TB1705</strain>
        <tissue evidence="5">Leaf</tissue>
    </source>
</reference>
<evidence type="ECO:0000256" key="1">
    <source>
        <dbReference type="ARBA" id="ARBA00022723"/>
    </source>
</evidence>
<dbReference type="InterPro" id="IPR029752">
    <property type="entry name" value="D-isomer_DH_CS1"/>
</dbReference>
<dbReference type="Gene3D" id="3.40.50.720">
    <property type="entry name" value="NAD(P)-binding Rossmann-like Domain"/>
    <property type="match status" value="1"/>
</dbReference>
<evidence type="ECO:0000256" key="3">
    <source>
        <dbReference type="ARBA" id="ARBA00023002"/>
    </source>
</evidence>
<keyword evidence="4" id="KW-0472">Membrane</keyword>
<evidence type="ECO:0008006" key="7">
    <source>
        <dbReference type="Google" id="ProtNLM"/>
    </source>
</evidence>
<dbReference type="GO" id="GO:0016616">
    <property type="term" value="F:oxidoreductase activity, acting on the CH-OH group of donors, NAD or NADP as acceptor"/>
    <property type="evidence" value="ECO:0007669"/>
    <property type="project" value="InterPro"/>
</dbReference>
<evidence type="ECO:0000313" key="6">
    <source>
        <dbReference type="Proteomes" id="UP000541444"/>
    </source>
</evidence>
<dbReference type="AlphaFoldDB" id="A0A7J7N443"/>
<gene>
    <name evidence="5" type="ORF">GIB67_008563</name>
</gene>
<proteinExistence type="predicted"/>
<accession>A0A7J7N443</accession>
<keyword evidence="4" id="KW-0812">Transmembrane</keyword>
<evidence type="ECO:0000313" key="5">
    <source>
        <dbReference type="EMBL" id="KAF6161802.1"/>
    </source>
</evidence>
<dbReference type="SUPFAM" id="SSF51735">
    <property type="entry name" value="NAD(P)-binding Rossmann-fold domains"/>
    <property type="match status" value="1"/>
</dbReference>
<keyword evidence="6" id="KW-1185">Reference proteome</keyword>
<keyword evidence="3" id="KW-0560">Oxidoreductase</keyword>
<dbReference type="GO" id="GO:0046872">
    <property type="term" value="F:metal ion binding"/>
    <property type="evidence" value="ECO:0007669"/>
    <property type="project" value="UniProtKB-KW"/>
</dbReference>
<dbReference type="InterPro" id="IPR047109">
    <property type="entry name" value="CAD-like"/>
</dbReference>
<organism evidence="5 6">
    <name type="scientific">Kingdonia uniflora</name>
    <dbReference type="NCBI Taxonomy" id="39325"/>
    <lineage>
        <taxon>Eukaryota</taxon>
        <taxon>Viridiplantae</taxon>
        <taxon>Streptophyta</taxon>
        <taxon>Embryophyta</taxon>
        <taxon>Tracheophyta</taxon>
        <taxon>Spermatophyta</taxon>
        <taxon>Magnoliopsida</taxon>
        <taxon>Ranunculales</taxon>
        <taxon>Circaeasteraceae</taxon>
        <taxon>Kingdonia</taxon>
    </lineage>
</organism>
<dbReference type="PROSITE" id="PS00065">
    <property type="entry name" value="D_2_HYDROXYACID_DH_1"/>
    <property type="match status" value="1"/>
</dbReference>
<dbReference type="InterPro" id="IPR036291">
    <property type="entry name" value="NAD(P)-bd_dom_sf"/>
</dbReference>
<dbReference type="Proteomes" id="UP000541444">
    <property type="component" value="Unassembled WGS sequence"/>
</dbReference>
<dbReference type="Gene3D" id="3.90.180.10">
    <property type="entry name" value="Medium-chain alcohol dehydrogenases, catalytic domain"/>
    <property type="match status" value="1"/>
</dbReference>
<name>A0A7J7N443_9MAGN</name>
<keyword evidence="4" id="KW-1133">Transmembrane helix</keyword>
<keyword evidence="2" id="KW-0862">Zinc</keyword>
<comment type="caution">
    <text evidence="5">The sequence shown here is derived from an EMBL/GenBank/DDBJ whole genome shotgun (WGS) entry which is preliminary data.</text>
</comment>